<reference evidence="1 2" key="1">
    <citation type="submission" date="2018-06" db="EMBL/GenBank/DDBJ databases">
        <authorList>
            <consortium name="Pathogen Informatics"/>
            <person name="Doyle S."/>
        </authorList>
    </citation>
    <scope>NUCLEOTIDE SEQUENCE [LARGE SCALE GENOMIC DNA]</scope>
    <source>
        <strain evidence="1 2">NCTC10717</strain>
    </source>
</reference>
<dbReference type="OrthoDB" id="9988447at2"/>
<name>A0A380MXT9_9GAMM</name>
<dbReference type="AlphaFoldDB" id="A0A380MXT9"/>
<dbReference type="SUPFAM" id="SSF50969">
    <property type="entry name" value="YVTN repeat-like/Quinoprotein amine dehydrogenase"/>
    <property type="match status" value="1"/>
</dbReference>
<protein>
    <submittedName>
        <fullName evidence="1">Uncharacterized protein</fullName>
    </submittedName>
</protein>
<proteinExistence type="predicted"/>
<keyword evidence="2" id="KW-1185">Reference proteome</keyword>
<organism evidence="1 2">
    <name type="scientific">Suttonella indologenes</name>
    <dbReference type="NCBI Taxonomy" id="13276"/>
    <lineage>
        <taxon>Bacteria</taxon>
        <taxon>Pseudomonadati</taxon>
        <taxon>Pseudomonadota</taxon>
        <taxon>Gammaproteobacteria</taxon>
        <taxon>Cardiobacteriales</taxon>
        <taxon>Cardiobacteriaceae</taxon>
        <taxon>Suttonella</taxon>
    </lineage>
</organism>
<gene>
    <name evidence="1" type="ORF">NCTC10717_00904</name>
</gene>
<dbReference type="InterPro" id="IPR011044">
    <property type="entry name" value="Quino_amine_DH_bsu"/>
</dbReference>
<evidence type="ECO:0000313" key="1">
    <source>
        <dbReference type="EMBL" id="SUO96247.1"/>
    </source>
</evidence>
<sequence>MFQKYRSLFFSLLCLLLALAGYFYAQRQPVLFLPSNTDLADPSRYAFLTESDAAAALVVDMREKRYFGRLALPSIARHSSIAAHSASLAIGNQQELFVQNLRDGSRKHIRLSENIDALAGAHDKLALRAGKSFLLYSLPELKPLSSIELDSRSISLHYADLQSRWLAVEQPPAIVLYEHNLERIALPYAHISPAALSPDNRFLAFQAQNAAGQGFAVIWSLENQEILRSEPLAAPSLRPLIDNRNEFIYFVDTKGKGLQFSTKDLNAAPRRFDSLENAQDIALGFLETRLIVRNADSLVLIDSGSLQTLARLSLAEKGQGLFVSADSKTVLIGGQQQLFSLQLPRNQLSSIALPEAIQMRDMFMGAGNRLCH</sequence>
<accession>A0A380MXT9</accession>
<evidence type="ECO:0000313" key="2">
    <source>
        <dbReference type="Proteomes" id="UP000254575"/>
    </source>
</evidence>
<dbReference type="RefSeq" id="WP_115218180.1">
    <property type="nucleotide sequence ID" value="NZ_UHIA01000004.1"/>
</dbReference>
<dbReference type="Proteomes" id="UP000254575">
    <property type="component" value="Unassembled WGS sequence"/>
</dbReference>
<dbReference type="EMBL" id="UHIA01000004">
    <property type="protein sequence ID" value="SUO96247.1"/>
    <property type="molecule type" value="Genomic_DNA"/>
</dbReference>